<evidence type="ECO:0000313" key="2">
    <source>
        <dbReference type="Ensembl" id="ENSCSAVP00000004744.1"/>
    </source>
</evidence>
<sequence>MMGTTVLLFTNGKRTAIFDPIKNRHISDITACSEQTDGDSGFNQKLPEMKNAEVFASRNGTVYLLGGLEIDKSSNNASLMAKLYVLNLKSLQWTRKASLPSPRCMMGMGELNGEFFVTGGKELSTGNGLSTVFKYNFDDDIWISCTPLPTPVYGHGCASLKDRIYVLGGKTNEKKLSTDVYFLPTDTRQWCHAPSLLIPRFLAGSTVITSPHSPHTTHGATDTIYIVGGVGNEGLLTSIESYSPACDTGWNLFGEFPGGRCAQTVTSVNGDLCVVGGHVTERDDGDRYVSRAKFDVMLHDVTTQNEEISGNSWRKIVSHIRGIENGLFACADLKLDPAQIGR</sequence>
<keyword evidence="1" id="KW-0880">Kelch repeat</keyword>
<keyword evidence="3" id="KW-1185">Reference proteome</keyword>
<name>H2YHE5_CIOSA</name>
<reference evidence="2" key="2">
    <citation type="submission" date="2025-08" db="UniProtKB">
        <authorList>
            <consortium name="Ensembl"/>
        </authorList>
    </citation>
    <scope>IDENTIFICATION</scope>
</reference>
<organism evidence="2 3">
    <name type="scientific">Ciona savignyi</name>
    <name type="common">Pacific transparent sea squirt</name>
    <dbReference type="NCBI Taxonomy" id="51511"/>
    <lineage>
        <taxon>Eukaryota</taxon>
        <taxon>Metazoa</taxon>
        <taxon>Chordata</taxon>
        <taxon>Tunicata</taxon>
        <taxon>Ascidiacea</taxon>
        <taxon>Phlebobranchia</taxon>
        <taxon>Cionidae</taxon>
        <taxon>Ciona</taxon>
    </lineage>
</organism>
<dbReference type="Gene3D" id="2.120.10.80">
    <property type="entry name" value="Kelch-type beta propeller"/>
    <property type="match status" value="1"/>
</dbReference>
<reference evidence="2" key="3">
    <citation type="submission" date="2025-09" db="UniProtKB">
        <authorList>
            <consortium name="Ensembl"/>
        </authorList>
    </citation>
    <scope>IDENTIFICATION</scope>
</reference>
<dbReference type="HOGENOM" id="CLU_811224_0_0_1"/>
<dbReference type="InterPro" id="IPR015915">
    <property type="entry name" value="Kelch-typ_b-propeller"/>
</dbReference>
<dbReference type="SUPFAM" id="SSF117281">
    <property type="entry name" value="Kelch motif"/>
    <property type="match status" value="1"/>
</dbReference>
<dbReference type="GeneTree" id="ENSGT00940000155199"/>
<dbReference type="STRING" id="51511.ENSCSAVP00000004744"/>
<proteinExistence type="predicted"/>
<accession>H2YHE5</accession>
<dbReference type="Pfam" id="PF24681">
    <property type="entry name" value="Kelch_KLHDC2_KLHL20_DRC7"/>
    <property type="match status" value="1"/>
</dbReference>
<reference evidence="3" key="1">
    <citation type="submission" date="2003-08" db="EMBL/GenBank/DDBJ databases">
        <authorList>
            <person name="Birren B."/>
            <person name="Nusbaum C."/>
            <person name="Abebe A."/>
            <person name="Abouelleil A."/>
            <person name="Adekoya E."/>
            <person name="Ait-zahra M."/>
            <person name="Allen N."/>
            <person name="Allen T."/>
            <person name="An P."/>
            <person name="Anderson M."/>
            <person name="Anderson S."/>
            <person name="Arachchi H."/>
            <person name="Armbruster J."/>
            <person name="Bachantsang P."/>
            <person name="Baldwin J."/>
            <person name="Barry A."/>
            <person name="Bayul T."/>
            <person name="Blitshsteyn B."/>
            <person name="Bloom T."/>
            <person name="Blye J."/>
            <person name="Boguslavskiy L."/>
            <person name="Borowsky M."/>
            <person name="Boukhgalter B."/>
            <person name="Brunache A."/>
            <person name="Butler J."/>
            <person name="Calixte N."/>
            <person name="Calvo S."/>
            <person name="Camarata J."/>
            <person name="Campo K."/>
            <person name="Chang J."/>
            <person name="Cheshatsang Y."/>
            <person name="Citroen M."/>
            <person name="Collymore A."/>
            <person name="Considine T."/>
            <person name="Cook A."/>
            <person name="Cooke P."/>
            <person name="Corum B."/>
            <person name="Cuomo C."/>
            <person name="David R."/>
            <person name="Dawoe T."/>
            <person name="Degray S."/>
            <person name="Dodge S."/>
            <person name="Dooley K."/>
            <person name="Dorje P."/>
            <person name="Dorjee K."/>
            <person name="Dorris L."/>
            <person name="Duffey N."/>
            <person name="Dupes A."/>
            <person name="Elkins T."/>
            <person name="Engels R."/>
            <person name="Erickson J."/>
            <person name="Farina A."/>
            <person name="Faro S."/>
            <person name="Ferreira P."/>
            <person name="Fischer H."/>
            <person name="Fitzgerald M."/>
            <person name="Foley K."/>
            <person name="Gage D."/>
            <person name="Galagan J."/>
            <person name="Gearin G."/>
            <person name="Gnerre S."/>
            <person name="Gnirke A."/>
            <person name="Goyette A."/>
            <person name="Graham J."/>
            <person name="Grandbois E."/>
            <person name="Gyaltsen K."/>
            <person name="Hafez N."/>
            <person name="Hagopian D."/>
            <person name="Hagos B."/>
            <person name="Hall J."/>
            <person name="Hatcher B."/>
            <person name="Heller A."/>
            <person name="Higgins H."/>
            <person name="Honan T."/>
            <person name="Horn A."/>
            <person name="Houde N."/>
            <person name="Hughes L."/>
            <person name="Hulme W."/>
            <person name="Husby E."/>
            <person name="Iliev I."/>
            <person name="Jaffe D."/>
            <person name="Jones C."/>
            <person name="Kamal M."/>
            <person name="Kamat A."/>
            <person name="Kamvysselis M."/>
            <person name="Karlsson E."/>
            <person name="Kells C."/>
            <person name="Kieu A."/>
            <person name="Kisner P."/>
            <person name="Kodira C."/>
            <person name="Kulbokas E."/>
            <person name="Labutti K."/>
            <person name="Lama D."/>
            <person name="Landers T."/>
            <person name="Leger J."/>
            <person name="Levine S."/>
            <person name="Lewis D."/>
            <person name="Lewis T."/>
            <person name="Lindblad-toh K."/>
            <person name="Liu X."/>
            <person name="Lokyitsang T."/>
            <person name="Lokyitsang Y."/>
            <person name="Lucien O."/>
            <person name="Lui A."/>
            <person name="Ma L.J."/>
            <person name="Mabbitt R."/>
            <person name="Macdonald J."/>
            <person name="Maclean C."/>
            <person name="Major J."/>
            <person name="Manning J."/>
            <person name="Marabella R."/>
            <person name="Maru K."/>
            <person name="Matthews C."/>
            <person name="Mauceli E."/>
            <person name="Mccarthy M."/>
            <person name="Mcdonough S."/>
            <person name="Mcghee T."/>
            <person name="Meldrim J."/>
            <person name="Meneus L."/>
            <person name="Mesirov J."/>
            <person name="Mihalev A."/>
            <person name="Mihova T."/>
            <person name="Mikkelsen T."/>
            <person name="Mlenga V."/>
            <person name="Moru K."/>
            <person name="Mozes J."/>
            <person name="Mulrain L."/>
            <person name="Munson G."/>
            <person name="Naylor J."/>
            <person name="Newes C."/>
            <person name="Nguyen C."/>
            <person name="Nguyen N."/>
            <person name="Nguyen T."/>
            <person name="Nicol R."/>
            <person name="Nielsen C."/>
            <person name="Nizzari M."/>
            <person name="Norbu C."/>
            <person name="Norbu N."/>
            <person name="O'donnell P."/>
            <person name="Okoawo O."/>
            <person name="O'leary S."/>
            <person name="Omotosho B."/>
            <person name="O'neill K."/>
            <person name="Osman S."/>
            <person name="Parker S."/>
            <person name="Perrin D."/>
            <person name="Phunkhang P."/>
            <person name="Piqani B."/>
            <person name="Purcell S."/>
            <person name="Rachupka T."/>
            <person name="Ramasamy U."/>
            <person name="Rameau R."/>
            <person name="Ray V."/>
            <person name="Raymond C."/>
            <person name="Retta R."/>
            <person name="Richardson S."/>
            <person name="Rise C."/>
            <person name="Rodriguez J."/>
            <person name="Rogers J."/>
            <person name="Rogov P."/>
            <person name="Rutman M."/>
            <person name="Schupbach R."/>
            <person name="Seaman C."/>
            <person name="Settipalli S."/>
            <person name="Sharpe T."/>
            <person name="Sheridan J."/>
            <person name="Sherpa N."/>
            <person name="Shi J."/>
            <person name="Smirnov S."/>
            <person name="Smith C."/>
            <person name="Sougnez C."/>
            <person name="Spencer B."/>
            <person name="Stalker J."/>
            <person name="Stange-thomann N."/>
            <person name="Stavropoulos S."/>
            <person name="Stetson K."/>
            <person name="Stone C."/>
            <person name="Stone S."/>
            <person name="Stubbs M."/>
            <person name="Talamas J."/>
            <person name="Tchuinga P."/>
            <person name="Tenzing P."/>
            <person name="Tesfaye S."/>
            <person name="Theodore J."/>
            <person name="Thoulutsang Y."/>
            <person name="Topham K."/>
            <person name="Towey S."/>
            <person name="Tsamla T."/>
            <person name="Tsomo N."/>
            <person name="Vallee D."/>
            <person name="Vassiliev H."/>
            <person name="Venkataraman V."/>
            <person name="Vinson J."/>
            <person name="Vo A."/>
            <person name="Wade C."/>
            <person name="Wang S."/>
            <person name="Wangchuk T."/>
            <person name="Wangdi T."/>
            <person name="Whittaker C."/>
            <person name="Wilkinson J."/>
            <person name="Wu Y."/>
            <person name="Wyman D."/>
            <person name="Yadav S."/>
            <person name="Yang S."/>
            <person name="Yang X."/>
            <person name="Yeager S."/>
            <person name="Yee E."/>
            <person name="Young G."/>
            <person name="Zainoun J."/>
            <person name="Zembeck L."/>
            <person name="Zimmer A."/>
            <person name="Zody M."/>
            <person name="Lander E."/>
        </authorList>
    </citation>
    <scope>NUCLEOTIDE SEQUENCE [LARGE SCALE GENOMIC DNA]</scope>
</reference>
<dbReference type="InterPro" id="IPR006652">
    <property type="entry name" value="Kelch_1"/>
</dbReference>
<dbReference type="Ensembl" id="ENSCSAVT00000004812.1">
    <property type="protein sequence ID" value="ENSCSAVP00000004744.1"/>
    <property type="gene ID" value="ENSCSAVG00000002825.1"/>
</dbReference>
<dbReference type="Proteomes" id="UP000007875">
    <property type="component" value="Unassembled WGS sequence"/>
</dbReference>
<evidence type="ECO:0000256" key="1">
    <source>
        <dbReference type="ARBA" id="ARBA00022441"/>
    </source>
</evidence>
<dbReference type="AlphaFoldDB" id="H2YHE5"/>
<evidence type="ECO:0000313" key="3">
    <source>
        <dbReference type="Proteomes" id="UP000007875"/>
    </source>
</evidence>
<dbReference type="InParanoid" id="H2YHE5"/>
<protein>
    <submittedName>
        <fullName evidence="2">Uncharacterized protein</fullName>
    </submittedName>
</protein>
<dbReference type="PANTHER" id="PTHR45632">
    <property type="entry name" value="LD33804P"/>
    <property type="match status" value="1"/>
</dbReference>
<dbReference type="OMA" id="ANCAKER"/>
<dbReference type="eggNOG" id="KOG4441">
    <property type="taxonomic scope" value="Eukaryota"/>
</dbReference>
<dbReference type="SMART" id="SM00612">
    <property type="entry name" value="Kelch"/>
    <property type="match status" value="4"/>
</dbReference>